<dbReference type="NCBIfam" id="TIGR00150">
    <property type="entry name" value="T6A_YjeE"/>
    <property type="match status" value="1"/>
</dbReference>
<comment type="similarity">
    <text evidence="2">Belongs to the TsaE family.</text>
</comment>
<evidence type="ECO:0000313" key="11">
    <source>
        <dbReference type="EMBL" id="HIP97913.1"/>
    </source>
</evidence>
<keyword evidence="8" id="KW-0067">ATP-binding</keyword>
<evidence type="ECO:0000256" key="1">
    <source>
        <dbReference type="ARBA" id="ARBA00004496"/>
    </source>
</evidence>
<dbReference type="GO" id="GO:0046872">
    <property type="term" value="F:metal ion binding"/>
    <property type="evidence" value="ECO:0007669"/>
    <property type="project" value="UniProtKB-KW"/>
</dbReference>
<dbReference type="PANTHER" id="PTHR33540">
    <property type="entry name" value="TRNA THREONYLCARBAMOYLADENOSINE BIOSYNTHESIS PROTEIN TSAE"/>
    <property type="match status" value="1"/>
</dbReference>
<dbReference type="AlphaFoldDB" id="A0A9D1CFX6"/>
<evidence type="ECO:0000256" key="7">
    <source>
        <dbReference type="ARBA" id="ARBA00022741"/>
    </source>
</evidence>
<proteinExistence type="inferred from homology"/>
<dbReference type="EMBL" id="DQVE01000010">
    <property type="protein sequence ID" value="HIP97913.1"/>
    <property type="molecule type" value="Genomic_DNA"/>
</dbReference>
<accession>A0A9D1CFX6</accession>
<protein>
    <recommendedName>
        <fullName evidence="3">tRNA threonylcarbamoyladenosine biosynthesis protein TsaE</fullName>
    </recommendedName>
    <alternativeName>
        <fullName evidence="10">t(6)A37 threonylcarbamoyladenosine biosynthesis protein TsaE</fullName>
    </alternativeName>
</protein>
<evidence type="ECO:0000256" key="10">
    <source>
        <dbReference type="ARBA" id="ARBA00032441"/>
    </source>
</evidence>
<comment type="caution">
    <text evidence="11">The sequence shown here is derived from an EMBL/GenBank/DDBJ whole genome shotgun (WGS) entry which is preliminary data.</text>
</comment>
<keyword evidence="5" id="KW-0819">tRNA processing</keyword>
<keyword evidence="6" id="KW-0479">Metal-binding</keyword>
<evidence type="ECO:0000256" key="8">
    <source>
        <dbReference type="ARBA" id="ARBA00022840"/>
    </source>
</evidence>
<dbReference type="InterPro" id="IPR003442">
    <property type="entry name" value="T6A_TsaE"/>
</dbReference>
<dbReference type="Gene3D" id="3.40.50.300">
    <property type="entry name" value="P-loop containing nucleotide triphosphate hydrolases"/>
    <property type="match status" value="1"/>
</dbReference>
<dbReference type="GO" id="GO:0005737">
    <property type="term" value="C:cytoplasm"/>
    <property type="evidence" value="ECO:0007669"/>
    <property type="project" value="UniProtKB-SubCell"/>
</dbReference>
<dbReference type="SUPFAM" id="SSF52540">
    <property type="entry name" value="P-loop containing nucleoside triphosphate hydrolases"/>
    <property type="match status" value="1"/>
</dbReference>
<dbReference type="Pfam" id="PF02367">
    <property type="entry name" value="TsaE"/>
    <property type="match status" value="1"/>
</dbReference>
<dbReference type="Proteomes" id="UP000606463">
    <property type="component" value="Unassembled WGS sequence"/>
</dbReference>
<evidence type="ECO:0000256" key="4">
    <source>
        <dbReference type="ARBA" id="ARBA00022490"/>
    </source>
</evidence>
<evidence type="ECO:0000256" key="2">
    <source>
        <dbReference type="ARBA" id="ARBA00007599"/>
    </source>
</evidence>
<dbReference type="GO" id="GO:0005524">
    <property type="term" value="F:ATP binding"/>
    <property type="evidence" value="ECO:0007669"/>
    <property type="project" value="UniProtKB-KW"/>
</dbReference>
<evidence type="ECO:0000256" key="5">
    <source>
        <dbReference type="ARBA" id="ARBA00022694"/>
    </source>
</evidence>
<keyword evidence="7" id="KW-0547">Nucleotide-binding</keyword>
<evidence type="ECO:0000313" key="12">
    <source>
        <dbReference type="Proteomes" id="UP000606463"/>
    </source>
</evidence>
<dbReference type="PANTHER" id="PTHR33540:SF2">
    <property type="entry name" value="TRNA THREONYLCARBAMOYLADENOSINE BIOSYNTHESIS PROTEIN TSAE"/>
    <property type="match status" value="1"/>
</dbReference>
<evidence type="ECO:0000256" key="6">
    <source>
        <dbReference type="ARBA" id="ARBA00022723"/>
    </source>
</evidence>
<name>A0A9D1CFX6_AQUAO</name>
<comment type="subcellular location">
    <subcellularLocation>
        <location evidence="1">Cytoplasm</location>
    </subcellularLocation>
</comment>
<dbReference type="GO" id="GO:0002949">
    <property type="term" value="P:tRNA threonylcarbamoyladenosine modification"/>
    <property type="evidence" value="ECO:0007669"/>
    <property type="project" value="InterPro"/>
</dbReference>
<gene>
    <name evidence="11" type="primary">tsaE</name>
    <name evidence="11" type="ORF">EYH37_00885</name>
</gene>
<keyword evidence="9" id="KW-0460">Magnesium</keyword>
<keyword evidence="4" id="KW-0963">Cytoplasm</keyword>
<evidence type="ECO:0000256" key="9">
    <source>
        <dbReference type="ARBA" id="ARBA00022842"/>
    </source>
</evidence>
<evidence type="ECO:0000256" key="3">
    <source>
        <dbReference type="ARBA" id="ARBA00019010"/>
    </source>
</evidence>
<organism evidence="11 12">
    <name type="scientific">Aquifex aeolicus</name>
    <dbReference type="NCBI Taxonomy" id="63363"/>
    <lineage>
        <taxon>Bacteria</taxon>
        <taxon>Pseudomonadati</taxon>
        <taxon>Aquificota</taxon>
        <taxon>Aquificia</taxon>
        <taxon>Aquificales</taxon>
        <taxon>Aquificaceae</taxon>
        <taxon>Aquifex</taxon>
    </lineage>
</organism>
<reference evidence="11" key="1">
    <citation type="journal article" date="2020" name="ISME J.">
        <title>Gammaproteobacteria mediating utilization of methyl-, sulfur- and petroleum organic compounds in deep ocean hydrothermal plumes.</title>
        <authorList>
            <person name="Zhou Z."/>
            <person name="Liu Y."/>
            <person name="Pan J."/>
            <person name="Cron B.R."/>
            <person name="Toner B.M."/>
            <person name="Anantharaman K."/>
            <person name="Breier J.A."/>
            <person name="Dick G.J."/>
            <person name="Li M."/>
        </authorList>
    </citation>
    <scope>NUCLEOTIDE SEQUENCE</scope>
    <source>
        <strain evidence="11">SZUA-1501</strain>
    </source>
</reference>
<dbReference type="InterPro" id="IPR027417">
    <property type="entry name" value="P-loop_NTPase"/>
</dbReference>
<sequence length="132" mass="14773">MGEYVVDLKGLKGLAQNLAKQLKGNEVIALIGDLGTGKTTFTKFLVEALKPEEGTVVRSPTFAVLNEYKTKKGTVYHADLYRVKNFDFTDYVGSGILIVEWADLDPSLDADIVIRFQYEGDNLRRIKLEKKS</sequence>